<evidence type="ECO:0008006" key="9">
    <source>
        <dbReference type="Google" id="ProtNLM"/>
    </source>
</evidence>
<dbReference type="Pfam" id="PF06985">
    <property type="entry name" value="HET"/>
    <property type="match status" value="1"/>
</dbReference>
<protein>
    <recommendedName>
        <fullName evidence="9">FAD-binding domain-containing protein</fullName>
    </recommendedName>
</protein>
<dbReference type="PRINTS" id="PR00420">
    <property type="entry name" value="RNGMNOXGNASE"/>
</dbReference>
<feature type="domain" description="FAD-binding" evidence="5">
    <location>
        <begin position="8"/>
        <end position="369"/>
    </location>
</feature>
<dbReference type="InterPro" id="IPR010730">
    <property type="entry name" value="HET"/>
</dbReference>
<sequence>MGSSTTQTPVLIVGGGPTGLFLALRLARAGIRTVVFEQDTELYPKPRALGYFGPSQFALQHAGIWEEVRDKGYLLRGLSWRKTTQQMSPDSRSWGPLIASWDLTKGSASKEGECGYGMTILGQHRLREIILANLTASGLSHIYFGHKVIGVSQEENSENVNVTVLDEQGGQRSFEGSYLVAADGGKSTVRKLLGLSLDGITWPQVLVATDTWVDLPMPDDGPPFVYIVDPIDWALFSPIQRPAEHGPSYYRITVAMSPDQCEPDALDWNLRQKLERLIPGPRPAKYEVIRSQRYDTHQRIVPSMLSGRCMLIGDAAHLNNPWGGLGLSTGLLDADSLADALALVLSEGVSTSILRRWADARREVFLKLVSPISSANKLRCHETDPDNPNTDPFFEMLRKEDNEQELAALVSDMSEMATDVSQFIEVQSQRSNRSHSRAVALSTMLCEICDQIPFGELPSEEQDALPHHASLDALEASKESCAICRLIWWAAGCSLVDIGGMVAFRPGVEYPSGRRIMTRETESNYSSLGSLRAMENGASMFDNSGPEPDLREPAFLDPRERFPAEEESSGKIRPWLFGSWYKSPFKDRPLQLIGLGVRLGTGPSVEEAEGNSNEDVRMRGTFLRIRTDDGTIFPYKTTNTVLISYQDADLAITVPGRLRTNHQGSAIALQRIKTWLKDCNAGHDCNRSHSCSDKPSSPPLPTRVLDVNGPGDTIRLVETSGRHGHYVALSHCWGLSHRITTTKKTFADHCKGISLDGLPATFQQAVTITRELGVPFLWIDSLCIIQDDDLDWEMEASRMGIVYFASYLTLSAMSSADDSSGCFRDGSKPLEVTYSRPYISVDTLSTGRRCIPLAAPLVVDYTGDGVVCRTFNNMFGMRGTQKSRVYITPEWMPSSLKQKPRIYVVGSFGATVQPLKHEPLNKRGWTLQERLLSPRILHFGTEELYWECEQYVLAEDGALLRREFPTLSRVVKSIPGSNSVADGSVSKSGSDDKESNATTWPNVWLSLVEEYTSRNLTRDNDKLPALSGIANTVGTLTGDDYLAGLWRNDLLQHLCWSIETFEPTHQCSDPAHDAAMPPPTKSEVRYPPKYRAPSWSWASLDGKVNFHPLNRKNLRARCICAHVDIAGKDRYGRVKKGWITLEAPLYLLQAAKSDAKYRKLHPMSTEVDILVAGDTKIAAVHGRGSATFDDKPHFPSFALMIDGQRGIVLKAREPWEFVRIGTVMYGPMQRAGRAADGNNTVEDNESAELVNGGGYSAAEITALSIAKGMAQKITIY</sequence>
<dbReference type="Gene3D" id="3.50.50.60">
    <property type="entry name" value="FAD/NAD(P)-binding domain"/>
    <property type="match status" value="1"/>
</dbReference>
<organism evidence="7 8">
    <name type="scientific">Fonsecaea monophora</name>
    <dbReference type="NCBI Taxonomy" id="254056"/>
    <lineage>
        <taxon>Eukaryota</taxon>
        <taxon>Fungi</taxon>
        <taxon>Dikarya</taxon>
        <taxon>Ascomycota</taxon>
        <taxon>Pezizomycotina</taxon>
        <taxon>Eurotiomycetes</taxon>
        <taxon>Chaetothyriomycetidae</taxon>
        <taxon>Chaetothyriales</taxon>
        <taxon>Herpotrichiellaceae</taxon>
        <taxon>Fonsecaea</taxon>
    </lineage>
</organism>
<proteinExistence type="predicted"/>
<dbReference type="PANTHER" id="PTHR33112">
    <property type="entry name" value="DOMAIN PROTEIN, PUTATIVE-RELATED"/>
    <property type="match status" value="1"/>
</dbReference>
<keyword evidence="8" id="KW-1185">Reference proteome</keyword>
<name>A0A177FBM9_9EURO</name>
<accession>A0A177FBM9</accession>
<dbReference type="Gene3D" id="3.30.9.10">
    <property type="entry name" value="D-Amino Acid Oxidase, subunit A, domain 2"/>
    <property type="match status" value="1"/>
</dbReference>
<dbReference type="GO" id="GO:0071949">
    <property type="term" value="F:FAD binding"/>
    <property type="evidence" value="ECO:0007669"/>
    <property type="project" value="InterPro"/>
</dbReference>
<evidence type="ECO:0000313" key="8">
    <source>
        <dbReference type="Proteomes" id="UP000077002"/>
    </source>
</evidence>
<dbReference type="EMBL" id="LVKK01000022">
    <property type="protein sequence ID" value="OAG41627.1"/>
    <property type="molecule type" value="Genomic_DNA"/>
</dbReference>
<evidence type="ECO:0000256" key="1">
    <source>
        <dbReference type="ARBA" id="ARBA00022630"/>
    </source>
</evidence>
<evidence type="ECO:0000256" key="2">
    <source>
        <dbReference type="ARBA" id="ARBA00022827"/>
    </source>
</evidence>
<comment type="caution">
    <text evidence="7">The sequence shown here is derived from an EMBL/GenBank/DDBJ whole genome shotgun (WGS) entry which is preliminary data.</text>
</comment>
<reference evidence="7 8" key="1">
    <citation type="submission" date="2016-03" db="EMBL/GenBank/DDBJ databases">
        <title>Draft genome sequence of the Fonsecaea monophora CBS 269.37.</title>
        <authorList>
            <person name="Bombassaro A."/>
            <person name="Vinicius W.A."/>
            <person name="De Hoog S."/>
            <person name="Sun J."/>
            <person name="Souza E.M."/>
            <person name="Raittz R.T."/>
            <person name="Costa F."/>
            <person name="Leao A.C."/>
            <person name="Tadra-Sfeir M.Z."/>
            <person name="Baura V."/>
            <person name="Balsanelli E."/>
            <person name="Pedrosa F.O."/>
            <person name="Moreno L.F."/>
            <person name="Steffens M.B."/>
            <person name="Xi L."/>
            <person name="Bocca A.L."/>
            <person name="Felipe M.S."/>
            <person name="Teixeira M."/>
            <person name="Telles Filho F.Q."/>
            <person name="Azevedo C.M."/>
            <person name="Gomes R."/>
            <person name="Vicente V.A."/>
        </authorList>
    </citation>
    <scope>NUCLEOTIDE SEQUENCE [LARGE SCALE GENOMIC DNA]</scope>
    <source>
        <strain evidence="7 8">CBS 269.37</strain>
    </source>
</reference>
<dbReference type="RefSeq" id="XP_022513579.1">
    <property type="nucleotide sequence ID" value="XM_022654064.1"/>
</dbReference>
<dbReference type="OrthoDB" id="5125733at2759"/>
<dbReference type="SUPFAM" id="SSF51905">
    <property type="entry name" value="FAD/NAD(P)-binding domain"/>
    <property type="match status" value="1"/>
</dbReference>
<feature type="compositionally biased region" description="Low complexity" evidence="4">
    <location>
        <begin position="979"/>
        <end position="988"/>
    </location>
</feature>
<evidence type="ECO:0000259" key="6">
    <source>
        <dbReference type="Pfam" id="PF06985"/>
    </source>
</evidence>
<dbReference type="Pfam" id="PF01494">
    <property type="entry name" value="FAD_binding_3"/>
    <property type="match status" value="1"/>
</dbReference>
<dbReference type="Proteomes" id="UP000077002">
    <property type="component" value="Unassembled WGS sequence"/>
</dbReference>
<dbReference type="InterPro" id="IPR002938">
    <property type="entry name" value="FAD-bd"/>
</dbReference>
<evidence type="ECO:0000259" key="5">
    <source>
        <dbReference type="Pfam" id="PF01494"/>
    </source>
</evidence>
<evidence type="ECO:0000256" key="4">
    <source>
        <dbReference type="SAM" id="MobiDB-lite"/>
    </source>
</evidence>
<gene>
    <name evidence="7" type="ORF">AYO21_04091</name>
</gene>
<dbReference type="InterPro" id="IPR036188">
    <property type="entry name" value="FAD/NAD-bd_sf"/>
</dbReference>
<feature type="region of interest" description="Disordered" evidence="4">
    <location>
        <begin position="978"/>
        <end position="997"/>
    </location>
</feature>
<keyword evidence="1" id="KW-0285">Flavoprotein</keyword>
<evidence type="ECO:0000313" key="7">
    <source>
        <dbReference type="EMBL" id="OAG41627.1"/>
    </source>
</evidence>
<evidence type="ECO:0000256" key="3">
    <source>
        <dbReference type="ARBA" id="ARBA00023002"/>
    </source>
</evidence>
<keyword evidence="3" id="KW-0560">Oxidoreductase</keyword>
<dbReference type="GO" id="GO:0016491">
    <property type="term" value="F:oxidoreductase activity"/>
    <property type="evidence" value="ECO:0007669"/>
    <property type="project" value="UniProtKB-KW"/>
</dbReference>
<keyword evidence="2" id="KW-0274">FAD</keyword>
<dbReference type="PANTHER" id="PTHR33112:SF16">
    <property type="entry name" value="HETEROKARYON INCOMPATIBILITY DOMAIN-CONTAINING PROTEIN"/>
    <property type="match status" value="1"/>
</dbReference>
<dbReference type="GeneID" id="34599261"/>
<feature type="domain" description="Heterokaryon incompatibility" evidence="6">
    <location>
        <begin position="726"/>
        <end position="929"/>
    </location>
</feature>
<dbReference type="AlphaFoldDB" id="A0A177FBM9"/>